<name>A0A9X2YG33_9MYCO</name>
<dbReference type="RefSeq" id="WP_043409947.1">
    <property type="nucleotide sequence ID" value="NZ_CP092427.2"/>
</dbReference>
<dbReference type="InterPro" id="IPR014710">
    <property type="entry name" value="RmlC-like_jellyroll"/>
</dbReference>
<evidence type="ECO:0000313" key="2">
    <source>
        <dbReference type="EMBL" id="MCV7073424.1"/>
    </source>
</evidence>
<reference evidence="2" key="2">
    <citation type="journal article" date="2022" name="BMC Genomics">
        <title>Comparative genome analysis of mycobacteria focusing on tRNA and non-coding RNA.</title>
        <authorList>
            <person name="Behra P.R.K."/>
            <person name="Pettersson B.M.F."/>
            <person name="Ramesh M."/>
            <person name="Das S."/>
            <person name="Dasgupta S."/>
            <person name="Kirsebom L.A."/>
        </authorList>
    </citation>
    <scope>NUCLEOTIDE SEQUENCE</scope>
    <source>
        <strain evidence="2">DSM 45406</strain>
    </source>
</reference>
<dbReference type="AlphaFoldDB" id="A0A9X2YG33"/>
<keyword evidence="4" id="KW-1185">Reference proteome</keyword>
<feature type="domain" description="Cupin type-2" evidence="1">
    <location>
        <begin position="43"/>
        <end position="102"/>
    </location>
</feature>
<dbReference type="Pfam" id="PF07883">
    <property type="entry name" value="Cupin_2"/>
    <property type="match status" value="1"/>
</dbReference>
<protein>
    <submittedName>
        <fullName evidence="2">Cupin domain-containing protein</fullName>
    </submittedName>
</protein>
<reference evidence="3" key="3">
    <citation type="submission" date="2022-08" db="EMBL/GenBank/DDBJ databases">
        <title>Whole genome sequencing of non-tuberculosis mycobacteria type-strains.</title>
        <authorList>
            <person name="Igarashi Y."/>
            <person name="Osugi A."/>
            <person name="Mitarai S."/>
        </authorList>
    </citation>
    <scope>NUCLEOTIDE SEQUENCE</scope>
    <source>
        <strain evidence="3">JCM 16372</strain>
    </source>
</reference>
<dbReference type="Proteomes" id="UP001055159">
    <property type="component" value="Chromosome"/>
</dbReference>
<dbReference type="PANTHER" id="PTHR36440">
    <property type="entry name" value="PUTATIVE (AFU_ORTHOLOGUE AFUA_8G07350)-RELATED"/>
    <property type="match status" value="1"/>
</dbReference>
<dbReference type="SUPFAM" id="SSF51182">
    <property type="entry name" value="RmlC-like cupins"/>
    <property type="match status" value="1"/>
</dbReference>
<gene>
    <name evidence="2" type="ORF">H7H73_27040</name>
    <name evidence="3" type="ORF">MJO55_15725</name>
</gene>
<reference evidence="2" key="1">
    <citation type="submission" date="2020-07" db="EMBL/GenBank/DDBJ databases">
        <authorList>
            <person name="Pettersson B.M.F."/>
            <person name="Behra P.R.K."/>
            <person name="Ramesh M."/>
            <person name="Das S."/>
            <person name="Dasgupta S."/>
            <person name="Kirsebom L.A."/>
        </authorList>
    </citation>
    <scope>NUCLEOTIDE SEQUENCE</scope>
    <source>
        <strain evidence="2">DSM 45406</strain>
    </source>
</reference>
<dbReference type="EMBL" id="JACKRN010000864">
    <property type="protein sequence ID" value="MCV7073424.1"/>
    <property type="molecule type" value="Genomic_DNA"/>
</dbReference>
<dbReference type="InterPro" id="IPR013096">
    <property type="entry name" value="Cupin_2"/>
</dbReference>
<dbReference type="PANTHER" id="PTHR36440:SF1">
    <property type="entry name" value="PUTATIVE (AFU_ORTHOLOGUE AFUA_8G07350)-RELATED"/>
    <property type="match status" value="1"/>
</dbReference>
<evidence type="ECO:0000313" key="3">
    <source>
        <dbReference type="EMBL" id="ULP34780.1"/>
    </source>
</evidence>
<organism evidence="2 5">
    <name type="scientific">Mycolicibacterium rufum</name>
    <dbReference type="NCBI Taxonomy" id="318424"/>
    <lineage>
        <taxon>Bacteria</taxon>
        <taxon>Bacillati</taxon>
        <taxon>Actinomycetota</taxon>
        <taxon>Actinomycetes</taxon>
        <taxon>Mycobacteriales</taxon>
        <taxon>Mycobacteriaceae</taxon>
        <taxon>Mycolicibacterium</taxon>
    </lineage>
</organism>
<proteinExistence type="predicted"/>
<sequence>MTAQTPTLIKRDGGAHFHFLNTLYTAKISGEQTNGLLTAMEFLAPRNFGPPLHRHESEDELFYLADGEIWFRCGEVEEVHSAGATVWMPRGLAHTFQVRSQTARVFQVSTPAGFERFVAALGRPSAEPALPAPDEIDPAHVAEVCRQFSIEVLGPPPEPVGM</sequence>
<evidence type="ECO:0000259" key="1">
    <source>
        <dbReference type="Pfam" id="PF07883"/>
    </source>
</evidence>
<dbReference type="InterPro" id="IPR053146">
    <property type="entry name" value="QDO-like"/>
</dbReference>
<dbReference type="Proteomes" id="UP001140272">
    <property type="component" value="Unassembled WGS sequence"/>
</dbReference>
<evidence type="ECO:0000313" key="5">
    <source>
        <dbReference type="Proteomes" id="UP001140272"/>
    </source>
</evidence>
<accession>A0A9X2YG33</accession>
<dbReference type="Gene3D" id="2.60.120.10">
    <property type="entry name" value="Jelly Rolls"/>
    <property type="match status" value="1"/>
</dbReference>
<dbReference type="InterPro" id="IPR011051">
    <property type="entry name" value="RmlC_Cupin_sf"/>
</dbReference>
<evidence type="ECO:0000313" key="4">
    <source>
        <dbReference type="Proteomes" id="UP001055159"/>
    </source>
</evidence>
<dbReference type="EMBL" id="CP092427">
    <property type="protein sequence ID" value="ULP34780.1"/>
    <property type="molecule type" value="Genomic_DNA"/>
</dbReference>